<accession>E9P9X3</accession>
<dbReference type="AlphaFoldDB" id="E9P9X3"/>
<sequence>SLWARRETGKLGVVYFGIPTVNQVIQLRLRFINQELSVITRRQSVQICQNILIRNQLILIFGIIFKENIIIISRIIGSIRSMRRTRRDWSLYQVVHQFEVILII</sequence>
<feature type="non-terminal residue" evidence="2">
    <location>
        <position position="1"/>
    </location>
</feature>
<keyword evidence="1" id="KW-1133">Transmembrane helix</keyword>
<dbReference type="EMBL" id="S47695">
    <property type="protein sequence ID" value="AAB23993.1"/>
    <property type="molecule type" value="Genomic_DNA"/>
</dbReference>
<feature type="transmembrane region" description="Helical" evidence="1">
    <location>
        <begin position="57"/>
        <end position="77"/>
    </location>
</feature>
<proteinExistence type="predicted"/>
<organism evidence="2">
    <name type="scientific">Saccharomyces cerevisiae</name>
    <name type="common">Baker's yeast</name>
    <dbReference type="NCBI Taxonomy" id="4932"/>
    <lineage>
        <taxon>Eukaryota</taxon>
        <taxon>Fungi</taxon>
        <taxon>Dikarya</taxon>
        <taxon>Ascomycota</taxon>
        <taxon>Saccharomycotina</taxon>
        <taxon>Saccharomycetes</taxon>
        <taxon>Saccharomycetales</taxon>
        <taxon>Saccharomycetaceae</taxon>
        <taxon>Saccharomyces</taxon>
    </lineage>
</organism>
<keyword evidence="1" id="KW-0812">Transmembrane</keyword>
<keyword evidence="1" id="KW-0472">Membrane</keyword>
<evidence type="ECO:0000256" key="1">
    <source>
        <dbReference type="SAM" id="Phobius"/>
    </source>
</evidence>
<protein>
    <submittedName>
        <fullName evidence="2">YBL03-24</fullName>
    </submittedName>
</protein>
<gene>
    <name evidence="2" type="primary">YBL03-24</name>
</gene>
<reference evidence="2" key="1">
    <citation type="journal article" date="1992" name="Yeast">
        <title>Sequence of a 12.7 kb segment of yeast chromosome II identifies a PDR-like gene and several new open reading frames.</title>
        <authorList>
            <person name="Delaveau T."/>
            <person name="Jacq C."/>
            <person name="Perea J."/>
        </authorList>
    </citation>
    <scope>NUCLEOTIDE SEQUENCE</scope>
</reference>
<name>E9P9X3_YEASX</name>
<evidence type="ECO:0000313" key="2">
    <source>
        <dbReference type="EMBL" id="AAB23993.1"/>
    </source>
</evidence>